<dbReference type="GO" id="GO:0043531">
    <property type="term" value="F:ADP binding"/>
    <property type="evidence" value="ECO:0007669"/>
    <property type="project" value="TreeGrafter"/>
</dbReference>
<dbReference type="Pfam" id="PF00162">
    <property type="entry name" value="PGK"/>
    <property type="match status" value="1"/>
</dbReference>
<dbReference type="UniPathway" id="UPA00109">
    <property type="reaction ID" value="UER00185"/>
</dbReference>
<evidence type="ECO:0000256" key="10">
    <source>
        <dbReference type="ARBA" id="ARBA00022842"/>
    </source>
</evidence>
<keyword evidence="11" id="KW-0324">Glycolysis</keyword>
<evidence type="ECO:0000256" key="6">
    <source>
        <dbReference type="ARBA" id="ARBA00022723"/>
    </source>
</evidence>
<evidence type="ECO:0000256" key="13">
    <source>
        <dbReference type="RuleBase" id="RU000696"/>
    </source>
</evidence>
<dbReference type="EC" id="2.7.2.3" evidence="4 12"/>
<evidence type="ECO:0000313" key="14">
    <source>
        <dbReference type="Ensembl" id="ENSLLEP00000046747.1"/>
    </source>
</evidence>
<reference evidence="14" key="1">
    <citation type="submission" date="2025-08" db="UniProtKB">
        <authorList>
            <consortium name="Ensembl"/>
        </authorList>
    </citation>
    <scope>IDENTIFICATION</scope>
</reference>
<evidence type="ECO:0000256" key="2">
    <source>
        <dbReference type="ARBA" id="ARBA00004838"/>
    </source>
</evidence>
<comment type="pathway">
    <text evidence="2 12">Carbohydrate degradation; glycolysis; pyruvate from D-glyceraldehyde 3-phosphate: step 2/5.</text>
</comment>
<keyword evidence="7" id="KW-0547">Nucleotide-binding</keyword>
<evidence type="ECO:0000313" key="15">
    <source>
        <dbReference type="Proteomes" id="UP000694569"/>
    </source>
</evidence>
<organism evidence="14 15">
    <name type="scientific">Leptobrachium leishanense</name>
    <name type="common">Leishan spiny toad</name>
    <dbReference type="NCBI Taxonomy" id="445787"/>
    <lineage>
        <taxon>Eukaryota</taxon>
        <taxon>Metazoa</taxon>
        <taxon>Chordata</taxon>
        <taxon>Craniata</taxon>
        <taxon>Vertebrata</taxon>
        <taxon>Euteleostomi</taxon>
        <taxon>Amphibia</taxon>
        <taxon>Batrachia</taxon>
        <taxon>Anura</taxon>
        <taxon>Pelobatoidea</taxon>
        <taxon>Megophryidae</taxon>
        <taxon>Leptobrachium</taxon>
    </lineage>
</organism>
<dbReference type="GO" id="GO:0046872">
    <property type="term" value="F:metal ion binding"/>
    <property type="evidence" value="ECO:0007669"/>
    <property type="project" value="UniProtKB-KW"/>
</dbReference>
<keyword evidence="15" id="KW-1185">Reference proteome</keyword>
<proteinExistence type="inferred from homology"/>
<keyword evidence="5 12" id="KW-0808">Transferase</keyword>
<dbReference type="GO" id="GO:0004618">
    <property type="term" value="F:phosphoglycerate kinase activity"/>
    <property type="evidence" value="ECO:0007669"/>
    <property type="project" value="UniProtKB-EC"/>
</dbReference>
<dbReference type="InterPro" id="IPR001576">
    <property type="entry name" value="Phosphoglycerate_kinase"/>
</dbReference>
<dbReference type="InterPro" id="IPR015824">
    <property type="entry name" value="Phosphoglycerate_kinase_N"/>
</dbReference>
<evidence type="ECO:0000256" key="3">
    <source>
        <dbReference type="ARBA" id="ARBA00008982"/>
    </source>
</evidence>
<dbReference type="PRINTS" id="PR00477">
    <property type="entry name" value="PHGLYCKINASE"/>
</dbReference>
<keyword evidence="6" id="KW-0479">Metal-binding</keyword>
<dbReference type="OrthoDB" id="275353at2759"/>
<dbReference type="PANTHER" id="PTHR11406">
    <property type="entry name" value="PHOSPHOGLYCERATE KINASE"/>
    <property type="match status" value="1"/>
</dbReference>
<comment type="similarity">
    <text evidence="3 12">Belongs to the phosphoglycerate kinase family.</text>
</comment>
<dbReference type="PANTHER" id="PTHR11406:SF0">
    <property type="entry name" value="PHOSPHOGLYCERATE KINASE"/>
    <property type="match status" value="1"/>
</dbReference>
<evidence type="ECO:0000256" key="5">
    <source>
        <dbReference type="ARBA" id="ARBA00022679"/>
    </source>
</evidence>
<comment type="subunit">
    <text evidence="13">Monomer.</text>
</comment>
<protein>
    <recommendedName>
        <fullName evidence="4 12">Phosphoglycerate kinase</fullName>
        <ecNumber evidence="4 12">2.7.2.3</ecNumber>
    </recommendedName>
</protein>
<evidence type="ECO:0000256" key="4">
    <source>
        <dbReference type="ARBA" id="ARBA00013061"/>
    </source>
</evidence>
<dbReference type="InterPro" id="IPR036043">
    <property type="entry name" value="Phosphoglycerate_kinase_sf"/>
</dbReference>
<evidence type="ECO:0000256" key="8">
    <source>
        <dbReference type="ARBA" id="ARBA00022777"/>
    </source>
</evidence>
<dbReference type="Proteomes" id="UP000694569">
    <property type="component" value="Unplaced"/>
</dbReference>
<comment type="catalytic activity">
    <reaction evidence="12">
        <text>(2R)-3-phosphoglycerate + ATP = (2R)-3-phospho-glyceroyl phosphate + ADP</text>
        <dbReference type="Rhea" id="RHEA:14801"/>
        <dbReference type="ChEBI" id="CHEBI:30616"/>
        <dbReference type="ChEBI" id="CHEBI:57604"/>
        <dbReference type="ChEBI" id="CHEBI:58272"/>
        <dbReference type="ChEBI" id="CHEBI:456216"/>
        <dbReference type="EC" id="2.7.2.3"/>
    </reaction>
</comment>
<dbReference type="GO" id="GO:0005829">
    <property type="term" value="C:cytosol"/>
    <property type="evidence" value="ECO:0007669"/>
    <property type="project" value="TreeGrafter"/>
</dbReference>
<accession>A0A8C5R531</accession>
<sequence>MSLSNKLTLDMVDVKGKRVVMRVDFNVPMKNNKITNDQKIKAAVPSIQHCLANGAKSVVLMSHLGRPDGVPMPDKYSLGPVQEELKALMKRVIVFLKDCVGSEVEAACADPVIPCGGRGQGQRCCWEQDQSRCCQSGGLQSLIV</sequence>
<evidence type="ECO:0000256" key="12">
    <source>
        <dbReference type="RuleBase" id="RU000532"/>
    </source>
</evidence>
<dbReference type="GeneTree" id="ENSGT00390000008820"/>
<keyword evidence="10" id="KW-0460">Magnesium</keyword>
<reference evidence="14" key="2">
    <citation type="submission" date="2025-09" db="UniProtKB">
        <authorList>
            <consortium name="Ensembl"/>
        </authorList>
    </citation>
    <scope>IDENTIFICATION</scope>
</reference>
<dbReference type="SUPFAM" id="SSF53748">
    <property type="entry name" value="Phosphoglycerate kinase"/>
    <property type="match status" value="1"/>
</dbReference>
<dbReference type="AlphaFoldDB" id="A0A8C5R531"/>
<comment type="cofactor">
    <cofactor evidence="1">
        <name>Mg(2+)</name>
        <dbReference type="ChEBI" id="CHEBI:18420"/>
    </cofactor>
</comment>
<dbReference type="GO" id="GO:0006094">
    <property type="term" value="P:gluconeogenesis"/>
    <property type="evidence" value="ECO:0007669"/>
    <property type="project" value="TreeGrafter"/>
</dbReference>
<dbReference type="FunFam" id="3.40.50.1260:FF:000005">
    <property type="entry name" value="Phosphoglycerate kinase"/>
    <property type="match status" value="1"/>
</dbReference>
<name>A0A8C5R531_9ANUR</name>
<keyword evidence="8 12" id="KW-0418">Kinase</keyword>
<dbReference type="GO" id="GO:0005524">
    <property type="term" value="F:ATP binding"/>
    <property type="evidence" value="ECO:0007669"/>
    <property type="project" value="UniProtKB-KW"/>
</dbReference>
<dbReference type="PROSITE" id="PS00111">
    <property type="entry name" value="PGLYCERATE_KINASE"/>
    <property type="match status" value="1"/>
</dbReference>
<evidence type="ECO:0000256" key="11">
    <source>
        <dbReference type="ARBA" id="ARBA00023152"/>
    </source>
</evidence>
<dbReference type="Gene3D" id="3.40.50.1260">
    <property type="entry name" value="Phosphoglycerate kinase, N-terminal domain"/>
    <property type="match status" value="1"/>
</dbReference>
<evidence type="ECO:0000256" key="7">
    <source>
        <dbReference type="ARBA" id="ARBA00022741"/>
    </source>
</evidence>
<evidence type="ECO:0000256" key="1">
    <source>
        <dbReference type="ARBA" id="ARBA00001946"/>
    </source>
</evidence>
<dbReference type="Ensembl" id="ENSLLET00000048593.1">
    <property type="protein sequence ID" value="ENSLLEP00000046747.1"/>
    <property type="gene ID" value="ENSLLEG00000029593.1"/>
</dbReference>
<evidence type="ECO:0000256" key="9">
    <source>
        <dbReference type="ARBA" id="ARBA00022840"/>
    </source>
</evidence>
<dbReference type="GO" id="GO:0006096">
    <property type="term" value="P:glycolytic process"/>
    <property type="evidence" value="ECO:0007669"/>
    <property type="project" value="UniProtKB-UniPathway"/>
</dbReference>
<dbReference type="InterPro" id="IPR015911">
    <property type="entry name" value="Phosphoglycerate_kinase_CS"/>
</dbReference>
<keyword evidence="9" id="KW-0067">ATP-binding</keyword>